<evidence type="ECO:0000256" key="3">
    <source>
        <dbReference type="ARBA" id="ARBA00022553"/>
    </source>
</evidence>
<feature type="domain" description="Histidine kinase" evidence="10">
    <location>
        <begin position="127"/>
        <end position="334"/>
    </location>
</feature>
<name>A0ABV9Q8J5_9BACL</name>
<dbReference type="SUPFAM" id="SSF55874">
    <property type="entry name" value="ATPase domain of HSP90 chaperone/DNA topoisomerase II/histidine kinase"/>
    <property type="match status" value="1"/>
</dbReference>
<evidence type="ECO:0000256" key="7">
    <source>
        <dbReference type="ARBA" id="ARBA00022840"/>
    </source>
</evidence>
<dbReference type="SMART" id="SM00387">
    <property type="entry name" value="HATPase_c"/>
    <property type="match status" value="1"/>
</dbReference>
<sequence>MFLLNPFYPNLKIPYATATLWVAPYILLGVYLLMYSFFKETNPFLKRNRFYTNLVFIPPILFGLMTNFILRSLGVEDQWRYNTWIIVFSFVIFLVSIIRHGFLGIQLSFQRQQLTHKMQTMTSGTAMLNHALKNDLGKIKLFSDKIKRFAVDCSQQELTEDIQVILNAQQHIYSLLNRIQEQIKERTLYLDMINLIEILERCLRTLGPFLTEIRVVRDYGSSALLLCDEDQIEEVFYNILSNALEAMSYRGKLTIRVLESKKNVVVEIKDTGVGISKENLPRIFDPFFTTKGDSSRNFGLGLSYCYNVIRMHRGSIEILSKENQGTTVFIKLPK</sequence>
<dbReference type="PANTHER" id="PTHR43065:SF10">
    <property type="entry name" value="PEROXIDE STRESS-ACTIVATED HISTIDINE KINASE MAK3"/>
    <property type="match status" value="1"/>
</dbReference>
<keyword evidence="9" id="KW-0812">Transmembrane</keyword>
<dbReference type="EMBL" id="JBHSHC010000158">
    <property type="protein sequence ID" value="MFC4770313.1"/>
    <property type="molecule type" value="Genomic_DNA"/>
</dbReference>
<dbReference type="InterPro" id="IPR003594">
    <property type="entry name" value="HATPase_dom"/>
</dbReference>
<organism evidence="11 12">
    <name type="scientific">Effusibacillus consociatus</name>
    <dbReference type="NCBI Taxonomy" id="1117041"/>
    <lineage>
        <taxon>Bacteria</taxon>
        <taxon>Bacillati</taxon>
        <taxon>Bacillota</taxon>
        <taxon>Bacilli</taxon>
        <taxon>Bacillales</taxon>
        <taxon>Alicyclobacillaceae</taxon>
        <taxon>Effusibacillus</taxon>
    </lineage>
</organism>
<keyword evidence="9" id="KW-0472">Membrane</keyword>
<accession>A0ABV9Q8J5</accession>
<evidence type="ECO:0000256" key="6">
    <source>
        <dbReference type="ARBA" id="ARBA00022777"/>
    </source>
</evidence>
<evidence type="ECO:0000256" key="4">
    <source>
        <dbReference type="ARBA" id="ARBA00022679"/>
    </source>
</evidence>
<comment type="caution">
    <text evidence="11">The sequence shown here is derived from an EMBL/GenBank/DDBJ whole genome shotgun (WGS) entry which is preliminary data.</text>
</comment>
<keyword evidence="12" id="KW-1185">Reference proteome</keyword>
<protein>
    <recommendedName>
        <fullName evidence="2">histidine kinase</fullName>
        <ecNumber evidence="2">2.7.13.3</ecNumber>
    </recommendedName>
</protein>
<feature type="transmembrane region" description="Helical" evidence="9">
    <location>
        <begin position="50"/>
        <end position="69"/>
    </location>
</feature>
<dbReference type="InterPro" id="IPR005467">
    <property type="entry name" value="His_kinase_dom"/>
</dbReference>
<dbReference type="Proteomes" id="UP001596002">
    <property type="component" value="Unassembled WGS sequence"/>
</dbReference>
<dbReference type="PRINTS" id="PR00344">
    <property type="entry name" value="BCTRLSENSOR"/>
</dbReference>
<gene>
    <name evidence="11" type="ORF">ACFO8Q_23835</name>
</gene>
<dbReference type="InterPro" id="IPR036890">
    <property type="entry name" value="HATPase_C_sf"/>
</dbReference>
<dbReference type="PANTHER" id="PTHR43065">
    <property type="entry name" value="SENSOR HISTIDINE KINASE"/>
    <property type="match status" value="1"/>
</dbReference>
<keyword evidence="8" id="KW-0902">Two-component regulatory system</keyword>
<dbReference type="Pfam" id="PF02518">
    <property type="entry name" value="HATPase_c"/>
    <property type="match status" value="1"/>
</dbReference>
<evidence type="ECO:0000256" key="5">
    <source>
        <dbReference type="ARBA" id="ARBA00022741"/>
    </source>
</evidence>
<dbReference type="PROSITE" id="PS50109">
    <property type="entry name" value="HIS_KIN"/>
    <property type="match status" value="1"/>
</dbReference>
<evidence type="ECO:0000256" key="9">
    <source>
        <dbReference type="SAM" id="Phobius"/>
    </source>
</evidence>
<dbReference type="InterPro" id="IPR004358">
    <property type="entry name" value="Sig_transdc_His_kin-like_C"/>
</dbReference>
<evidence type="ECO:0000313" key="11">
    <source>
        <dbReference type="EMBL" id="MFC4770313.1"/>
    </source>
</evidence>
<keyword evidence="9" id="KW-1133">Transmembrane helix</keyword>
<evidence type="ECO:0000256" key="8">
    <source>
        <dbReference type="ARBA" id="ARBA00023012"/>
    </source>
</evidence>
<dbReference type="Gene3D" id="3.30.565.10">
    <property type="entry name" value="Histidine kinase-like ATPase, C-terminal domain"/>
    <property type="match status" value="1"/>
</dbReference>
<evidence type="ECO:0000256" key="1">
    <source>
        <dbReference type="ARBA" id="ARBA00000085"/>
    </source>
</evidence>
<keyword evidence="7 11" id="KW-0067">ATP-binding</keyword>
<keyword evidence="5" id="KW-0547">Nucleotide-binding</keyword>
<dbReference type="InterPro" id="IPR036097">
    <property type="entry name" value="HisK_dim/P_sf"/>
</dbReference>
<proteinExistence type="predicted"/>
<feature type="transmembrane region" description="Helical" evidence="9">
    <location>
        <begin position="20"/>
        <end position="38"/>
    </location>
</feature>
<dbReference type="EC" id="2.7.13.3" evidence="2"/>
<reference evidence="12" key="1">
    <citation type="journal article" date="2019" name="Int. J. Syst. Evol. Microbiol.">
        <title>The Global Catalogue of Microorganisms (GCM) 10K type strain sequencing project: providing services to taxonomists for standard genome sequencing and annotation.</title>
        <authorList>
            <consortium name="The Broad Institute Genomics Platform"/>
            <consortium name="The Broad Institute Genome Sequencing Center for Infectious Disease"/>
            <person name="Wu L."/>
            <person name="Ma J."/>
        </authorList>
    </citation>
    <scope>NUCLEOTIDE SEQUENCE [LARGE SCALE GENOMIC DNA]</scope>
    <source>
        <strain evidence="12">WYCCWR 12678</strain>
    </source>
</reference>
<keyword evidence="3" id="KW-0597">Phosphoprotein</keyword>
<evidence type="ECO:0000256" key="2">
    <source>
        <dbReference type="ARBA" id="ARBA00012438"/>
    </source>
</evidence>
<keyword evidence="4" id="KW-0808">Transferase</keyword>
<evidence type="ECO:0000313" key="12">
    <source>
        <dbReference type="Proteomes" id="UP001596002"/>
    </source>
</evidence>
<feature type="transmembrane region" description="Helical" evidence="9">
    <location>
        <begin position="81"/>
        <end position="102"/>
    </location>
</feature>
<dbReference type="GO" id="GO:0005524">
    <property type="term" value="F:ATP binding"/>
    <property type="evidence" value="ECO:0007669"/>
    <property type="project" value="UniProtKB-KW"/>
</dbReference>
<dbReference type="SUPFAM" id="SSF47384">
    <property type="entry name" value="Homodimeric domain of signal transducing histidine kinase"/>
    <property type="match status" value="1"/>
</dbReference>
<comment type="catalytic activity">
    <reaction evidence="1">
        <text>ATP + protein L-histidine = ADP + protein N-phospho-L-histidine.</text>
        <dbReference type="EC" id="2.7.13.3"/>
    </reaction>
</comment>
<keyword evidence="6" id="KW-0418">Kinase</keyword>
<evidence type="ECO:0000259" key="10">
    <source>
        <dbReference type="PROSITE" id="PS50109"/>
    </source>
</evidence>